<protein>
    <submittedName>
        <fullName evidence="1">Uncharacterized protein</fullName>
    </submittedName>
</protein>
<reference evidence="2" key="2">
    <citation type="journal article" date="2018" name="Mol. Plant Microbe Interact.">
        <title>Genome sequence resources for the wheat stripe rust pathogen (Puccinia striiformis f. sp. tritici) and the barley stripe rust pathogen (Puccinia striiformis f. sp. hordei).</title>
        <authorList>
            <person name="Xia C."/>
            <person name="Wang M."/>
            <person name="Yin C."/>
            <person name="Cornejo O.E."/>
            <person name="Hulbert S.H."/>
            <person name="Chen X."/>
        </authorList>
    </citation>
    <scope>NUCLEOTIDE SEQUENCE [LARGE SCALE GENOMIC DNA]</scope>
    <source>
        <strain evidence="2">93-210</strain>
    </source>
</reference>
<sequence>MILVAVGSVDSRCRTMLDTRESAISGLVDSFSSLGNEDSPEAIKLYQASVAQELRRLINNYHSVWERIHNRPDPHALFNEVDIRTDLLDALKSKRLPTLKRRLISLSNALESPCDHKSKPLAKLKKVLKILSKLEITLEEIKFAIACIVPDLDPHEVTDDKHFKNVKQVLCCRLSIRIYAVTGHVCELLRISCMIIEESGYVFDTTPQKRTEWLTMRDSCSDAIDQALEFMHKSELSLIQEGWNSDLDKINNSLEQFLAFLHQQEPLTEEQSILVGREVGDQSLSRTTISAIATLKLSRLFLAKLLKLSSDKENINMVTNLSSRELNILPRVTMSLSESIEKLVNSLCGNFDNELDDVLVIQNSIGNIIGAPKILFEMIEYVFVPVVHQVDQPSPKIYYQALFYQWNSAHQSITRSFGKALGFAFT</sequence>
<organism evidence="1 2">
    <name type="scientific">Puccinia striiformis f. sp. tritici</name>
    <dbReference type="NCBI Taxonomy" id="168172"/>
    <lineage>
        <taxon>Eukaryota</taxon>
        <taxon>Fungi</taxon>
        <taxon>Dikarya</taxon>
        <taxon>Basidiomycota</taxon>
        <taxon>Pucciniomycotina</taxon>
        <taxon>Pucciniomycetes</taxon>
        <taxon>Pucciniales</taxon>
        <taxon>Pucciniaceae</taxon>
        <taxon>Puccinia</taxon>
    </lineage>
</organism>
<proteinExistence type="predicted"/>
<name>A0ACC0E2U3_9BASI</name>
<dbReference type="Proteomes" id="UP001060170">
    <property type="component" value="Chromosome 11"/>
</dbReference>
<reference evidence="2" key="1">
    <citation type="journal article" date="2018" name="BMC Genomics">
        <title>Genomic insights into host adaptation between the wheat stripe rust pathogen (Puccinia striiformis f. sp. tritici) and the barley stripe rust pathogen (Puccinia striiformis f. sp. hordei).</title>
        <authorList>
            <person name="Xia C."/>
            <person name="Wang M."/>
            <person name="Yin C."/>
            <person name="Cornejo O.E."/>
            <person name="Hulbert S.H."/>
            <person name="Chen X."/>
        </authorList>
    </citation>
    <scope>NUCLEOTIDE SEQUENCE [LARGE SCALE GENOMIC DNA]</scope>
    <source>
        <strain evidence="2">93-210</strain>
    </source>
</reference>
<accession>A0ACC0E2U3</accession>
<reference evidence="1 2" key="3">
    <citation type="journal article" date="2022" name="Microbiol. Spectr.">
        <title>Folding features and dynamics of 3D genome architecture in plant fungal pathogens.</title>
        <authorList>
            <person name="Xia C."/>
        </authorList>
    </citation>
    <scope>NUCLEOTIDE SEQUENCE [LARGE SCALE GENOMIC DNA]</scope>
    <source>
        <strain evidence="1 2">93-210</strain>
    </source>
</reference>
<keyword evidence="2" id="KW-1185">Reference proteome</keyword>
<evidence type="ECO:0000313" key="1">
    <source>
        <dbReference type="EMBL" id="KAI7943711.1"/>
    </source>
</evidence>
<comment type="caution">
    <text evidence="1">The sequence shown here is derived from an EMBL/GenBank/DDBJ whole genome shotgun (WGS) entry which is preliminary data.</text>
</comment>
<evidence type="ECO:0000313" key="2">
    <source>
        <dbReference type="Proteomes" id="UP001060170"/>
    </source>
</evidence>
<dbReference type="EMBL" id="CM045875">
    <property type="protein sequence ID" value="KAI7943711.1"/>
    <property type="molecule type" value="Genomic_DNA"/>
</dbReference>
<gene>
    <name evidence="1" type="ORF">MJO28_011239</name>
</gene>